<dbReference type="InterPro" id="IPR001478">
    <property type="entry name" value="PDZ"/>
</dbReference>
<evidence type="ECO:0000256" key="13">
    <source>
        <dbReference type="ARBA" id="ARBA00022989"/>
    </source>
</evidence>
<evidence type="ECO:0000256" key="10">
    <source>
        <dbReference type="ARBA" id="ARBA00022801"/>
    </source>
</evidence>
<feature type="domain" description="PDZ" evidence="18">
    <location>
        <begin position="366"/>
        <end position="424"/>
    </location>
</feature>
<keyword evidence="10" id="KW-0378">Hydrolase</keyword>
<dbReference type="GO" id="GO:0006915">
    <property type="term" value="P:apoptotic process"/>
    <property type="evidence" value="ECO:0007669"/>
    <property type="project" value="UniProtKB-KW"/>
</dbReference>
<keyword evidence="20" id="KW-1185">Reference proteome</keyword>
<evidence type="ECO:0000256" key="5">
    <source>
        <dbReference type="ARBA" id="ARBA00013033"/>
    </source>
</evidence>
<name>A0ABD0M9V5_9CAEN</name>
<evidence type="ECO:0000256" key="11">
    <source>
        <dbReference type="ARBA" id="ARBA00022825"/>
    </source>
</evidence>
<dbReference type="InterPro" id="IPR041489">
    <property type="entry name" value="PDZ_6"/>
</dbReference>
<keyword evidence="12" id="KW-0809">Transit peptide</keyword>
<organism evidence="19 20">
    <name type="scientific">Batillaria attramentaria</name>
    <dbReference type="NCBI Taxonomy" id="370345"/>
    <lineage>
        <taxon>Eukaryota</taxon>
        <taxon>Metazoa</taxon>
        <taxon>Spiralia</taxon>
        <taxon>Lophotrochozoa</taxon>
        <taxon>Mollusca</taxon>
        <taxon>Gastropoda</taxon>
        <taxon>Caenogastropoda</taxon>
        <taxon>Sorbeoconcha</taxon>
        <taxon>Cerithioidea</taxon>
        <taxon>Batillariidae</taxon>
        <taxon>Batillaria</taxon>
    </lineage>
</organism>
<dbReference type="FunFam" id="2.40.10.120:FF:000004">
    <property type="entry name" value="Serine protease HTRA2, mitochondrial"/>
    <property type="match status" value="1"/>
</dbReference>
<keyword evidence="13 17" id="KW-1133">Transmembrane helix</keyword>
<dbReference type="CDD" id="cd06785">
    <property type="entry name" value="cpPDZ_HtrA-like"/>
    <property type="match status" value="1"/>
</dbReference>
<dbReference type="SUPFAM" id="SSF50494">
    <property type="entry name" value="Trypsin-like serine proteases"/>
    <property type="match status" value="1"/>
</dbReference>
<comment type="caution">
    <text evidence="19">The sequence shown here is derived from an EMBL/GenBank/DDBJ whole genome shotgun (WGS) entry which is preliminary data.</text>
</comment>
<dbReference type="Pfam" id="PF17820">
    <property type="entry name" value="PDZ_6"/>
    <property type="match status" value="1"/>
</dbReference>
<evidence type="ECO:0000256" key="4">
    <source>
        <dbReference type="ARBA" id="ARBA00010541"/>
    </source>
</evidence>
<dbReference type="Proteomes" id="UP001519460">
    <property type="component" value="Unassembled WGS sequence"/>
</dbReference>
<keyword evidence="7" id="KW-0645">Protease</keyword>
<evidence type="ECO:0000256" key="7">
    <source>
        <dbReference type="ARBA" id="ARBA00022670"/>
    </source>
</evidence>
<dbReference type="InterPro" id="IPR036034">
    <property type="entry name" value="PDZ_sf"/>
</dbReference>
<gene>
    <name evidence="19" type="ORF">BaRGS_00000170</name>
</gene>
<accession>A0ABD0M9V5</accession>
<proteinExistence type="inferred from homology"/>
<evidence type="ECO:0000313" key="20">
    <source>
        <dbReference type="Proteomes" id="UP001519460"/>
    </source>
</evidence>
<evidence type="ECO:0000256" key="14">
    <source>
        <dbReference type="ARBA" id="ARBA00023128"/>
    </source>
</evidence>
<dbReference type="GO" id="GO:0043065">
    <property type="term" value="P:positive regulation of apoptotic process"/>
    <property type="evidence" value="ECO:0007669"/>
    <property type="project" value="UniProtKB-ARBA"/>
</dbReference>
<evidence type="ECO:0000256" key="3">
    <source>
        <dbReference type="ARBA" id="ARBA00004569"/>
    </source>
</evidence>
<keyword evidence="9" id="KW-0053">Apoptosis</keyword>
<dbReference type="GO" id="GO:0006508">
    <property type="term" value="P:proteolysis"/>
    <property type="evidence" value="ECO:0007669"/>
    <property type="project" value="UniProtKB-KW"/>
</dbReference>
<evidence type="ECO:0000256" key="1">
    <source>
        <dbReference type="ARBA" id="ARBA00001760"/>
    </source>
</evidence>
<dbReference type="SUPFAM" id="SSF50156">
    <property type="entry name" value="PDZ domain-like"/>
    <property type="match status" value="1"/>
</dbReference>
<dbReference type="InterPro" id="IPR009003">
    <property type="entry name" value="Peptidase_S1_PA"/>
</dbReference>
<evidence type="ECO:0000259" key="18">
    <source>
        <dbReference type="PROSITE" id="PS50106"/>
    </source>
</evidence>
<dbReference type="Pfam" id="PF13365">
    <property type="entry name" value="Trypsin_2"/>
    <property type="match status" value="1"/>
</dbReference>
<dbReference type="GO" id="GO:0031966">
    <property type="term" value="C:mitochondrial membrane"/>
    <property type="evidence" value="ECO:0007669"/>
    <property type="project" value="UniProtKB-SubCell"/>
</dbReference>
<comment type="similarity">
    <text evidence="4">Belongs to the peptidase S1C family.</text>
</comment>
<dbReference type="GO" id="GO:0007005">
    <property type="term" value="P:mitochondrion organization"/>
    <property type="evidence" value="ECO:0007669"/>
    <property type="project" value="UniProtKB-ARBA"/>
</dbReference>
<evidence type="ECO:0000256" key="9">
    <source>
        <dbReference type="ARBA" id="ARBA00022703"/>
    </source>
</evidence>
<evidence type="ECO:0000256" key="8">
    <source>
        <dbReference type="ARBA" id="ARBA00022692"/>
    </source>
</evidence>
<dbReference type="EC" id="3.4.21.108" evidence="5"/>
<dbReference type="PRINTS" id="PR00834">
    <property type="entry name" value="PROTEASES2C"/>
</dbReference>
<keyword evidence="14" id="KW-0496">Mitochondrion</keyword>
<evidence type="ECO:0000256" key="6">
    <source>
        <dbReference type="ARBA" id="ARBA00016929"/>
    </source>
</evidence>
<comment type="subcellular location">
    <subcellularLocation>
        <location evidence="3">Mitochondrion intermembrane space</location>
    </subcellularLocation>
    <subcellularLocation>
        <location evidence="2">Mitochondrion membrane</location>
        <topology evidence="2">Single-pass membrane protein</topology>
    </subcellularLocation>
</comment>
<feature type="transmembrane region" description="Helical" evidence="17">
    <location>
        <begin position="70"/>
        <end position="90"/>
    </location>
</feature>
<dbReference type="Gene3D" id="2.40.10.120">
    <property type="match status" value="1"/>
</dbReference>
<protein>
    <recommendedName>
        <fullName evidence="6">Serine protease HTRA2, mitochondrial</fullName>
        <ecNumber evidence="5">3.4.21.108</ecNumber>
    </recommendedName>
</protein>
<dbReference type="PROSITE" id="PS50106">
    <property type="entry name" value="PDZ"/>
    <property type="match status" value="1"/>
</dbReference>
<evidence type="ECO:0000313" key="19">
    <source>
        <dbReference type="EMBL" id="KAK7508604.1"/>
    </source>
</evidence>
<keyword evidence="15 17" id="KW-0472">Membrane</keyword>
<evidence type="ECO:0000256" key="12">
    <source>
        <dbReference type="ARBA" id="ARBA00022946"/>
    </source>
</evidence>
<dbReference type="EMBL" id="JACVVK020000001">
    <property type="protein sequence ID" value="KAK7508604.1"/>
    <property type="molecule type" value="Genomic_DNA"/>
</dbReference>
<dbReference type="SMART" id="SM00228">
    <property type="entry name" value="PDZ"/>
    <property type="match status" value="1"/>
</dbReference>
<keyword evidence="8 17" id="KW-0812">Transmembrane</keyword>
<dbReference type="Gene3D" id="2.30.42.10">
    <property type="match status" value="1"/>
</dbReference>
<keyword evidence="16" id="KW-0865">Zymogen</keyword>
<keyword evidence="11" id="KW-0720">Serine protease</keyword>
<dbReference type="AlphaFoldDB" id="A0ABD0M9V5"/>
<evidence type="ECO:0000256" key="16">
    <source>
        <dbReference type="ARBA" id="ARBA00023145"/>
    </source>
</evidence>
<reference evidence="19 20" key="1">
    <citation type="journal article" date="2023" name="Sci. Data">
        <title>Genome assembly of the Korean intertidal mud-creeper Batillaria attramentaria.</title>
        <authorList>
            <person name="Patra A.K."/>
            <person name="Ho P.T."/>
            <person name="Jun S."/>
            <person name="Lee S.J."/>
            <person name="Kim Y."/>
            <person name="Won Y.J."/>
        </authorList>
    </citation>
    <scope>NUCLEOTIDE SEQUENCE [LARGE SCALE GENOMIC DNA]</scope>
    <source>
        <strain evidence="19">Wonlab-2016</strain>
    </source>
</reference>
<dbReference type="PANTHER" id="PTHR22939:SF129">
    <property type="entry name" value="SERINE PROTEASE HTRA2, MITOCHONDRIAL"/>
    <property type="match status" value="1"/>
</dbReference>
<evidence type="ECO:0000256" key="15">
    <source>
        <dbReference type="ARBA" id="ARBA00023136"/>
    </source>
</evidence>
<dbReference type="PANTHER" id="PTHR22939">
    <property type="entry name" value="SERINE PROTEASE FAMILY S1C HTRA-RELATED"/>
    <property type="match status" value="1"/>
</dbReference>
<dbReference type="GO" id="GO:0005758">
    <property type="term" value="C:mitochondrial intermembrane space"/>
    <property type="evidence" value="ECO:0007669"/>
    <property type="project" value="UniProtKB-SubCell"/>
</dbReference>
<comment type="catalytic activity">
    <reaction evidence="1">
        <text>Cleavage of non-polar aliphatic amino-acids at the P1 position, with a preference for Val, Ile and Met. At the P2 and P3 positions, Arg is selected most strongly with a secondary preference for other hydrophilic residues.</text>
        <dbReference type="EC" id="3.4.21.108"/>
    </reaction>
</comment>
<sequence length="437" mass="47027">MACLAIVRVCTGRLIINTLSGASNVCLKTQESAGCSRMKSVFLSSRAYLHSSPSSPTGGRFSGGARIRHFTALGVVGSACALCAGVAYYYKHQWNFSRPVSTVSAAAIELTGLRKDFNFVADVVEKAAPAVVYIELKERSLFNRRLSATSNGSGFIVRQDGLILTNAHVVANKSTVNIRLYDGREMEGFVLAVDPVSDLCAIRINAKNLSVVKMGNSTTLRAGEWVVAMGSPLALSNTVTCGIVSSVQRRSKELGLHNKDMDYIQTDAVINFGNSGGPLVNLDGEVIGINTMKVTPGISFAIPIDYAKTFLSKVDELIQKGDPKTRAWFGLGKMSDRRRYMGITMLTLSPDLLVELRSRVHDFPDITGGVLVHKLIVGSPAYNAGIQAGDIIVEINGKSTTTSADVYQAVESAELLHVTVLRGNQKRVFDVTTEVIS</sequence>
<evidence type="ECO:0000256" key="17">
    <source>
        <dbReference type="SAM" id="Phobius"/>
    </source>
</evidence>
<dbReference type="InterPro" id="IPR001940">
    <property type="entry name" value="Peptidase_S1C"/>
</dbReference>
<dbReference type="GO" id="GO:0008236">
    <property type="term" value="F:serine-type peptidase activity"/>
    <property type="evidence" value="ECO:0007669"/>
    <property type="project" value="UniProtKB-KW"/>
</dbReference>
<evidence type="ECO:0000256" key="2">
    <source>
        <dbReference type="ARBA" id="ARBA00004304"/>
    </source>
</evidence>